<protein>
    <recommendedName>
        <fullName evidence="4">MSP domain-containing protein</fullName>
    </recommendedName>
</protein>
<dbReference type="SUPFAM" id="SSF49354">
    <property type="entry name" value="PapD-like"/>
    <property type="match status" value="1"/>
</dbReference>
<dbReference type="PANTHER" id="PTHR24198:SF165">
    <property type="entry name" value="ANKYRIN REPEAT-CONTAINING PROTEIN-RELATED"/>
    <property type="match status" value="1"/>
</dbReference>
<evidence type="ECO:0000313" key="6">
    <source>
        <dbReference type="Proteomes" id="UP000594261"/>
    </source>
</evidence>
<evidence type="ECO:0000313" key="5">
    <source>
        <dbReference type="EnsemblPlants" id="QL12p023217:mrna"/>
    </source>
</evidence>
<dbReference type="SMART" id="SM00248">
    <property type="entry name" value="ANK"/>
    <property type="match status" value="8"/>
</dbReference>
<dbReference type="PROSITE" id="PS50297">
    <property type="entry name" value="ANK_REP_REGION"/>
    <property type="match status" value="4"/>
</dbReference>
<accession>A0A7N2N417</accession>
<dbReference type="Gene3D" id="1.25.40.20">
    <property type="entry name" value="Ankyrin repeat-containing domain"/>
    <property type="match status" value="4"/>
</dbReference>
<dbReference type="InterPro" id="IPR013783">
    <property type="entry name" value="Ig-like_fold"/>
</dbReference>
<feature type="domain" description="MSP" evidence="4">
    <location>
        <begin position="118"/>
        <end position="241"/>
    </location>
</feature>
<dbReference type="Gramene" id="QL12p023217:mrna">
    <property type="protein sequence ID" value="QL12p023217:mrna"/>
    <property type="gene ID" value="QL12p023217"/>
</dbReference>
<keyword evidence="2 3" id="KW-0040">ANK repeat</keyword>
<feature type="repeat" description="ANK" evidence="3">
    <location>
        <begin position="525"/>
        <end position="557"/>
    </location>
</feature>
<proteinExistence type="predicted"/>
<evidence type="ECO:0000256" key="2">
    <source>
        <dbReference type="ARBA" id="ARBA00023043"/>
    </source>
</evidence>
<dbReference type="Pfam" id="PF12796">
    <property type="entry name" value="Ank_2"/>
    <property type="match status" value="2"/>
</dbReference>
<dbReference type="EnsemblPlants" id="QL12p023217:mrna">
    <property type="protein sequence ID" value="QL12p023217:mrna"/>
    <property type="gene ID" value="QL12p023217"/>
</dbReference>
<evidence type="ECO:0000256" key="3">
    <source>
        <dbReference type="PROSITE-ProRule" id="PRU00023"/>
    </source>
</evidence>
<dbReference type="InterPro" id="IPR036770">
    <property type="entry name" value="Ankyrin_rpt-contain_sf"/>
</dbReference>
<dbReference type="Gene3D" id="2.60.40.10">
    <property type="entry name" value="Immunoglobulins"/>
    <property type="match status" value="1"/>
</dbReference>
<dbReference type="PRINTS" id="PR01415">
    <property type="entry name" value="ANKYRIN"/>
</dbReference>
<reference evidence="5" key="2">
    <citation type="submission" date="2021-01" db="UniProtKB">
        <authorList>
            <consortium name="EnsemblPlants"/>
        </authorList>
    </citation>
    <scope>IDENTIFICATION</scope>
</reference>
<dbReference type="PROSITE" id="PS50088">
    <property type="entry name" value="ANK_REPEAT"/>
    <property type="match status" value="4"/>
</dbReference>
<dbReference type="InterPro" id="IPR008962">
    <property type="entry name" value="PapD-like_sf"/>
</dbReference>
<dbReference type="EMBL" id="LRBV02000012">
    <property type="status" value="NOT_ANNOTATED_CDS"/>
    <property type="molecule type" value="Genomic_DNA"/>
</dbReference>
<evidence type="ECO:0000256" key="1">
    <source>
        <dbReference type="ARBA" id="ARBA00022737"/>
    </source>
</evidence>
<feature type="repeat" description="ANK" evidence="3">
    <location>
        <begin position="405"/>
        <end position="427"/>
    </location>
</feature>
<sequence length="579" mass="63710">MNMVYFLSLLWPKYNENGLVWIITHGKTCVATTHNLGSILTDDLHILAQRSLRFKTHPMYTFMIPLTMVMMPIITVDKNAQYKPQIPVPIFSAKPKTFPRNQKGVSKAKGKSSLSTMDRLVKPDLKEINLAFKKGQKYTATFRLTNLMHAMAVAVSLTTTSPSVYSFNQAFSVIPPLSSSTYTLLISQPSDKPPLSSPPDIITVRSSMLPIGKADQDYLRRLFSKPGPHVFRDATIPINLVGHQVVDFLISHHTQIPEIEFFLKKGISGCTRTQLTSLLKPAILYSNANFVTEILDAGADVNCKNSDKRSMITLAIRASDLGILKVLIAAGCKIDNSVDRILHEAAAVDRVDLMEFWRKRFGDIDVNSVDLDGRTPIHVAAVRGFVEVIRFCVSVGGKVDVLDCNGWSPLHYAAAEGHLQVVKYLLECSNVKYVLNNEGKTAFALAVDNGHLHLLDLLHLGNVLHRAARVDDIHGMKTCLAEGANVNGRDQKGWTPLHRAAFKGRVESVKLLLNNGAQVDVVDDAGYTPLHCAVEMGHVQVALASIAHGAKANVKSLKGVVPLNFGRFKNHPSVDHPVS</sequence>
<organism evidence="5 6">
    <name type="scientific">Quercus lobata</name>
    <name type="common">Valley oak</name>
    <dbReference type="NCBI Taxonomy" id="97700"/>
    <lineage>
        <taxon>Eukaryota</taxon>
        <taxon>Viridiplantae</taxon>
        <taxon>Streptophyta</taxon>
        <taxon>Embryophyta</taxon>
        <taxon>Tracheophyta</taxon>
        <taxon>Spermatophyta</taxon>
        <taxon>Magnoliopsida</taxon>
        <taxon>eudicotyledons</taxon>
        <taxon>Gunneridae</taxon>
        <taxon>Pentapetalae</taxon>
        <taxon>rosids</taxon>
        <taxon>fabids</taxon>
        <taxon>Fagales</taxon>
        <taxon>Fagaceae</taxon>
        <taxon>Quercus</taxon>
    </lineage>
</organism>
<dbReference type="InParanoid" id="A0A7N2N417"/>
<keyword evidence="1" id="KW-0677">Repeat</keyword>
<keyword evidence="6" id="KW-1185">Reference proteome</keyword>
<dbReference type="PANTHER" id="PTHR24198">
    <property type="entry name" value="ANKYRIN REPEAT AND PROTEIN KINASE DOMAIN-CONTAINING PROTEIN"/>
    <property type="match status" value="1"/>
</dbReference>
<dbReference type="Proteomes" id="UP000594261">
    <property type="component" value="Chromosome 12"/>
</dbReference>
<dbReference type="OMA" id="PGPHVFR"/>
<name>A0A7N2N417_QUELO</name>
<reference evidence="5 6" key="1">
    <citation type="journal article" date="2016" name="G3 (Bethesda)">
        <title>First Draft Assembly and Annotation of the Genome of a California Endemic Oak Quercus lobata Nee (Fagaceae).</title>
        <authorList>
            <person name="Sork V.L."/>
            <person name="Fitz-Gibbon S.T."/>
            <person name="Puiu D."/>
            <person name="Crepeau M."/>
            <person name="Gugger P.F."/>
            <person name="Sherman R."/>
            <person name="Stevens K."/>
            <person name="Langley C.H."/>
            <person name="Pellegrini M."/>
            <person name="Salzberg S.L."/>
        </authorList>
    </citation>
    <scope>NUCLEOTIDE SEQUENCE [LARGE SCALE GENOMIC DNA]</scope>
    <source>
        <strain evidence="5 6">cv. SW786</strain>
    </source>
</reference>
<dbReference type="PROSITE" id="PS50202">
    <property type="entry name" value="MSP"/>
    <property type="match status" value="1"/>
</dbReference>
<dbReference type="SUPFAM" id="SSF48403">
    <property type="entry name" value="Ankyrin repeat"/>
    <property type="match status" value="1"/>
</dbReference>
<dbReference type="InterPro" id="IPR000535">
    <property type="entry name" value="MSP_dom"/>
</dbReference>
<dbReference type="InterPro" id="IPR002110">
    <property type="entry name" value="Ankyrin_rpt"/>
</dbReference>
<feature type="repeat" description="ANK" evidence="3">
    <location>
        <begin position="492"/>
        <end position="524"/>
    </location>
</feature>
<dbReference type="AlphaFoldDB" id="A0A7N2N417"/>
<feature type="repeat" description="ANK" evidence="3">
    <location>
        <begin position="372"/>
        <end position="404"/>
    </location>
</feature>
<evidence type="ECO:0000259" key="4">
    <source>
        <dbReference type="PROSITE" id="PS50202"/>
    </source>
</evidence>